<evidence type="ECO:0000259" key="13">
    <source>
        <dbReference type="PROSITE" id="PS50011"/>
    </source>
</evidence>
<evidence type="ECO:0000313" key="14">
    <source>
        <dbReference type="Proteomes" id="UP000515135"/>
    </source>
</evidence>
<sequence>MVSLSPDERSQIHEVLIPKNMITLQESLGKGYFGEVRRATCLRDNKCEPCAAKTLFDTAPYTAMESLLREGLRMINFDHENVLKLIGVCVHGNEAMIVLPYMKNGDLRKYLKNKQTLPLAENLRLCQQIAQGMAYLTDHDIVHRDLAARNCMLDDKLNLKVADFGLCRDVQEKGYYRIQHMDVALPSKWMAPECYEDHIFDTKTDVWSYGVVLWEIFSSGKTPYPGVHRFVIEYILEGNRMERPNMCPITLYTEVMKQCWQKDPMKRPSFKEILVKLKQISASSKQRSETETTTVPAFQQRSKSAPN</sequence>
<dbReference type="InterPro" id="IPR020635">
    <property type="entry name" value="Tyr_kinase_cat_dom"/>
</dbReference>
<dbReference type="PANTHER" id="PTHR24416">
    <property type="entry name" value="TYROSINE-PROTEIN KINASE RECEPTOR"/>
    <property type="match status" value="1"/>
</dbReference>
<feature type="binding site" evidence="9">
    <location>
        <position position="149"/>
    </location>
    <ligand>
        <name>ATP</name>
        <dbReference type="ChEBI" id="CHEBI:30616"/>
    </ligand>
</feature>
<proteinExistence type="predicted"/>
<reference evidence="15" key="1">
    <citation type="submission" date="2025-08" db="UniProtKB">
        <authorList>
            <consortium name="RefSeq"/>
        </authorList>
    </citation>
    <scope>IDENTIFICATION</scope>
    <source>
        <tissue evidence="15">Gonad</tissue>
    </source>
</reference>
<evidence type="ECO:0000256" key="6">
    <source>
        <dbReference type="ARBA" id="ARBA00023137"/>
    </source>
</evidence>
<dbReference type="AlphaFoldDB" id="A0A6P4ZMH8"/>
<dbReference type="CDD" id="cd00192">
    <property type="entry name" value="PTKc"/>
    <property type="match status" value="1"/>
</dbReference>
<feature type="binding site" evidence="10">
    <location>
        <position position="150"/>
    </location>
    <ligand>
        <name>Mg(2+)</name>
        <dbReference type="ChEBI" id="CHEBI:18420"/>
    </ligand>
</feature>
<dbReference type="Gene3D" id="1.10.510.10">
    <property type="entry name" value="Transferase(Phosphotransferase) domain 1"/>
    <property type="match status" value="1"/>
</dbReference>
<dbReference type="FunFam" id="1.10.510.10:FF:000554">
    <property type="entry name" value="Predicted protein"/>
    <property type="match status" value="1"/>
</dbReference>
<dbReference type="Pfam" id="PF07714">
    <property type="entry name" value="PK_Tyr_Ser-Thr"/>
    <property type="match status" value="1"/>
</dbReference>
<dbReference type="GO" id="GO:0007399">
    <property type="term" value="P:nervous system development"/>
    <property type="evidence" value="ECO:0007669"/>
    <property type="project" value="TreeGrafter"/>
</dbReference>
<dbReference type="GO" id="GO:0043235">
    <property type="term" value="C:receptor complex"/>
    <property type="evidence" value="ECO:0007669"/>
    <property type="project" value="TreeGrafter"/>
</dbReference>
<dbReference type="SMART" id="SM00219">
    <property type="entry name" value="TyrKc"/>
    <property type="match status" value="1"/>
</dbReference>
<dbReference type="GeneID" id="109480269"/>
<dbReference type="Proteomes" id="UP000515135">
    <property type="component" value="Unplaced"/>
</dbReference>
<dbReference type="GO" id="GO:0004714">
    <property type="term" value="F:transmembrane receptor protein tyrosine kinase activity"/>
    <property type="evidence" value="ECO:0007669"/>
    <property type="project" value="UniProtKB-EC"/>
</dbReference>
<keyword evidence="14" id="KW-1185">Reference proteome</keyword>
<evidence type="ECO:0000313" key="15">
    <source>
        <dbReference type="RefSeq" id="XP_019637978.1"/>
    </source>
</evidence>
<dbReference type="InterPro" id="IPR001245">
    <property type="entry name" value="Ser-Thr/Tyr_kinase_cat_dom"/>
</dbReference>
<dbReference type="InterPro" id="IPR011009">
    <property type="entry name" value="Kinase-like_dom_sf"/>
</dbReference>
<dbReference type="InterPro" id="IPR050122">
    <property type="entry name" value="RTK"/>
</dbReference>
<name>A0A6P4ZMH8_BRABE</name>
<dbReference type="GO" id="GO:0006909">
    <property type="term" value="P:phagocytosis"/>
    <property type="evidence" value="ECO:0007669"/>
    <property type="project" value="TreeGrafter"/>
</dbReference>
<keyword evidence="6" id="KW-0829">Tyrosine-protein kinase</keyword>
<feature type="binding site" evidence="10">
    <location>
        <position position="163"/>
    </location>
    <ligand>
        <name>Mg(2+)</name>
        <dbReference type="ChEBI" id="CHEBI:18420"/>
    </ligand>
</feature>
<dbReference type="Gene3D" id="3.30.200.20">
    <property type="entry name" value="Phosphorylase Kinase, domain 1"/>
    <property type="match status" value="1"/>
</dbReference>
<dbReference type="GO" id="GO:0005524">
    <property type="term" value="F:ATP binding"/>
    <property type="evidence" value="ECO:0007669"/>
    <property type="project" value="UniProtKB-UniRule"/>
</dbReference>
<evidence type="ECO:0000256" key="5">
    <source>
        <dbReference type="ARBA" id="ARBA00022840"/>
    </source>
</evidence>
<gene>
    <name evidence="15" type="primary">LOC109480269</name>
</gene>
<comment type="catalytic activity">
    <reaction evidence="7">
        <text>L-tyrosyl-[protein] + ATP = O-phospho-L-tyrosyl-[protein] + ADP + H(+)</text>
        <dbReference type="Rhea" id="RHEA:10596"/>
        <dbReference type="Rhea" id="RHEA-COMP:10136"/>
        <dbReference type="Rhea" id="RHEA-COMP:20101"/>
        <dbReference type="ChEBI" id="CHEBI:15378"/>
        <dbReference type="ChEBI" id="CHEBI:30616"/>
        <dbReference type="ChEBI" id="CHEBI:46858"/>
        <dbReference type="ChEBI" id="CHEBI:61978"/>
        <dbReference type="ChEBI" id="CHEBI:456216"/>
        <dbReference type="EC" id="2.7.10.1"/>
    </reaction>
</comment>
<feature type="domain" description="Protein kinase" evidence="13">
    <location>
        <begin position="22"/>
        <end position="280"/>
    </location>
</feature>
<organism evidence="14 15">
    <name type="scientific">Branchiostoma belcheri</name>
    <name type="common">Amphioxus</name>
    <dbReference type="NCBI Taxonomy" id="7741"/>
    <lineage>
        <taxon>Eukaryota</taxon>
        <taxon>Metazoa</taxon>
        <taxon>Chordata</taxon>
        <taxon>Cephalochordata</taxon>
        <taxon>Leptocardii</taxon>
        <taxon>Amphioxiformes</taxon>
        <taxon>Branchiostomatidae</taxon>
        <taxon>Branchiostoma</taxon>
    </lineage>
</organism>
<dbReference type="RefSeq" id="XP_019637978.1">
    <property type="nucleotide sequence ID" value="XM_019782419.1"/>
</dbReference>
<dbReference type="PROSITE" id="PS50011">
    <property type="entry name" value="PROTEIN_KINASE_DOM"/>
    <property type="match status" value="1"/>
</dbReference>
<evidence type="ECO:0000256" key="4">
    <source>
        <dbReference type="ARBA" id="ARBA00022777"/>
    </source>
</evidence>
<dbReference type="InterPro" id="IPR000719">
    <property type="entry name" value="Prot_kinase_dom"/>
</dbReference>
<evidence type="ECO:0000256" key="12">
    <source>
        <dbReference type="SAM" id="MobiDB-lite"/>
    </source>
</evidence>
<feature type="region of interest" description="Disordered" evidence="12">
    <location>
        <begin position="281"/>
        <end position="307"/>
    </location>
</feature>
<dbReference type="GO" id="GO:0005886">
    <property type="term" value="C:plasma membrane"/>
    <property type="evidence" value="ECO:0007669"/>
    <property type="project" value="TreeGrafter"/>
</dbReference>
<dbReference type="InterPro" id="IPR008266">
    <property type="entry name" value="Tyr_kinase_AS"/>
</dbReference>
<dbReference type="PANTHER" id="PTHR24416:SF564">
    <property type="entry name" value="MACROPHAGE-STIMULATING PROTEIN RECEPTOR"/>
    <property type="match status" value="1"/>
</dbReference>
<dbReference type="GO" id="GO:0007169">
    <property type="term" value="P:cell surface receptor protein tyrosine kinase signaling pathway"/>
    <property type="evidence" value="ECO:0007669"/>
    <property type="project" value="TreeGrafter"/>
</dbReference>
<dbReference type="PROSITE" id="PS00107">
    <property type="entry name" value="PROTEIN_KINASE_ATP"/>
    <property type="match status" value="1"/>
</dbReference>
<dbReference type="OrthoDB" id="98077at2759"/>
<evidence type="ECO:0000256" key="7">
    <source>
        <dbReference type="ARBA" id="ARBA00051243"/>
    </source>
</evidence>
<evidence type="ECO:0000256" key="1">
    <source>
        <dbReference type="ARBA" id="ARBA00004479"/>
    </source>
</evidence>
<dbReference type="GO" id="GO:0046872">
    <property type="term" value="F:metal ion binding"/>
    <property type="evidence" value="ECO:0007669"/>
    <property type="project" value="UniProtKB-KW"/>
</dbReference>
<keyword evidence="4" id="KW-0418">Kinase</keyword>
<evidence type="ECO:0000256" key="2">
    <source>
        <dbReference type="ARBA" id="ARBA00022679"/>
    </source>
</evidence>
<keyword evidence="10" id="KW-0460">Magnesium</keyword>
<evidence type="ECO:0000256" key="8">
    <source>
        <dbReference type="PIRSR" id="PIRSR000615-1"/>
    </source>
</evidence>
<dbReference type="SUPFAM" id="SSF56112">
    <property type="entry name" value="Protein kinase-like (PK-like)"/>
    <property type="match status" value="1"/>
</dbReference>
<feature type="active site" description="Proton acceptor" evidence="8">
    <location>
        <position position="145"/>
    </location>
</feature>
<evidence type="ECO:0000256" key="9">
    <source>
        <dbReference type="PIRSR" id="PIRSR000615-2"/>
    </source>
</evidence>
<keyword evidence="3 9" id="KW-0547">Nucleotide-binding</keyword>
<dbReference type="PIRSF" id="PIRSF000615">
    <property type="entry name" value="TyrPK_CSF1-R"/>
    <property type="match status" value="1"/>
</dbReference>
<comment type="subcellular location">
    <subcellularLocation>
        <location evidence="1">Membrane</location>
        <topology evidence="1">Single-pass type I membrane protein</topology>
    </subcellularLocation>
</comment>
<dbReference type="PRINTS" id="PR00109">
    <property type="entry name" value="TYRKINASE"/>
</dbReference>
<dbReference type="InterPro" id="IPR017441">
    <property type="entry name" value="Protein_kinase_ATP_BS"/>
</dbReference>
<dbReference type="KEGG" id="bbel:109480269"/>
<keyword evidence="2" id="KW-0808">Transferase</keyword>
<evidence type="ECO:0000256" key="11">
    <source>
        <dbReference type="PROSITE-ProRule" id="PRU10141"/>
    </source>
</evidence>
<evidence type="ECO:0000256" key="10">
    <source>
        <dbReference type="PIRSR" id="PIRSR000615-3"/>
    </source>
</evidence>
<keyword evidence="5 9" id="KW-0067">ATP-binding</keyword>
<evidence type="ECO:0000256" key="3">
    <source>
        <dbReference type="ARBA" id="ARBA00022741"/>
    </source>
</evidence>
<accession>A0A6P4ZMH8</accession>
<dbReference type="GO" id="GO:0016477">
    <property type="term" value="P:cell migration"/>
    <property type="evidence" value="ECO:0007669"/>
    <property type="project" value="TreeGrafter"/>
</dbReference>
<feature type="binding site" evidence="11">
    <location>
        <position position="53"/>
    </location>
    <ligand>
        <name>ATP</name>
        <dbReference type="ChEBI" id="CHEBI:30616"/>
    </ligand>
</feature>
<dbReference type="PROSITE" id="PS00109">
    <property type="entry name" value="PROTEIN_KINASE_TYR"/>
    <property type="match status" value="1"/>
</dbReference>
<keyword evidence="10" id="KW-0479">Metal-binding</keyword>
<protein>
    <submittedName>
        <fullName evidence="15">Hepatocyte growth factor receptor-like</fullName>
    </submittedName>
</protein>